<dbReference type="SUPFAM" id="SSF48403">
    <property type="entry name" value="Ankyrin repeat"/>
    <property type="match status" value="2"/>
</dbReference>
<dbReference type="GO" id="GO:0008270">
    <property type="term" value="F:zinc ion binding"/>
    <property type="evidence" value="ECO:0007669"/>
    <property type="project" value="UniProtKB-KW"/>
</dbReference>
<feature type="compositionally biased region" description="Polar residues" evidence="5">
    <location>
        <begin position="112"/>
        <end position="122"/>
    </location>
</feature>
<dbReference type="Pfam" id="PF12796">
    <property type="entry name" value="Ank_2"/>
    <property type="match status" value="4"/>
</dbReference>
<keyword evidence="4" id="KW-0479">Metal-binding</keyword>
<evidence type="ECO:0000256" key="2">
    <source>
        <dbReference type="ARBA" id="ARBA00023043"/>
    </source>
</evidence>
<accession>A0A6A6ZCM3</accession>
<evidence type="ECO:0000313" key="7">
    <source>
        <dbReference type="EMBL" id="KAF2818871.1"/>
    </source>
</evidence>
<feature type="repeat" description="ANK" evidence="3">
    <location>
        <begin position="157"/>
        <end position="189"/>
    </location>
</feature>
<keyword evidence="8" id="KW-1185">Reference proteome</keyword>
<evidence type="ECO:0000256" key="4">
    <source>
        <dbReference type="PROSITE-ProRule" id="PRU00042"/>
    </source>
</evidence>
<dbReference type="SMART" id="SM00248">
    <property type="entry name" value="ANK"/>
    <property type="match status" value="13"/>
</dbReference>
<evidence type="ECO:0000256" key="5">
    <source>
        <dbReference type="SAM" id="MobiDB-lite"/>
    </source>
</evidence>
<evidence type="ECO:0000256" key="3">
    <source>
        <dbReference type="PROSITE-ProRule" id="PRU00023"/>
    </source>
</evidence>
<dbReference type="PROSITE" id="PS00028">
    <property type="entry name" value="ZINC_FINGER_C2H2_1"/>
    <property type="match status" value="2"/>
</dbReference>
<dbReference type="PROSITE" id="PS50088">
    <property type="entry name" value="ANK_REPEAT"/>
    <property type="match status" value="4"/>
</dbReference>
<dbReference type="OrthoDB" id="5596414at2759"/>
<feature type="region of interest" description="Disordered" evidence="5">
    <location>
        <begin position="81"/>
        <end position="122"/>
    </location>
</feature>
<dbReference type="PROSITE" id="PS50157">
    <property type="entry name" value="ZINC_FINGER_C2H2_2"/>
    <property type="match status" value="2"/>
</dbReference>
<protein>
    <submittedName>
        <fullName evidence="7">Ankyrin</fullName>
    </submittedName>
</protein>
<dbReference type="PANTHER" id="PTHR24198:SF165">
    <property type="entry name" value="ANKYRIN REPEAT-CONTAINING PROTEIN-RELATED"/>
    <property type="match status" value="1"/>
</dbReference>
<feature type="repeat" description="ANK" evidence="3">
    <location>
        <begin position="637"/>
        <end position="669"/>
    </location>
</feature>
<sequence>MDTSEIFSCDQCSKAFGTLGKYNQHRNTHLKPYPCNKCDHTFGLRSDLSRHVLARHRVGLPKYPCIVDRCMFKATRKDNIRQHLRKSHPDHPLAPATRRGRQRPKPARHVPNTGSTSEASRLSCSSSTLMQAASTGNIGLLNILLRLGVDLATRADDGSTALHCAVKTGQMDMIRYLLRHGAVIEAFDQKDHSPLHVAVTNRDEAAFKLLLQHGAVLSQSVIDDMMKIGLDNVFRDALQIGGEALLRRLGGYILRRASECGHRPILQTLLQTPLIDRGWIAANGNNTLYAALIHGRLTTFECLEACDKLDSNMSKMDSTLRVGRKSFLHIAAIRGQTEILRTFLRCRDCDLNVTDGRGYTPLERAAAKGMTGAVEILLDDPRIMVNGSRNISKSKATALHFATGAGHIDVTRLLLQHPEISFNARDVHGHTPLQYALDLGAKATEMVSLLLAYQQVNIDVLKDHKGTSFISVVRCGNSEMVKLLMRHPRFSLTAAQHIKSSLLQAAAWNLQWNILKILLADAPLCANETTNTQHDPDEKRHATERALLEALLNEDNSTVDTPDPTGQTMLHKAAQGAYSHLIPQLLRPALLRPNLVDAHGKSALYYAVVAGQAETVELLLGDERVDVNASSSDTHPNVSTVLQIARSRGDVTLIELLLRHGARDDAAADADINPDEKSRIKSLHSGGISTNEFEADIFEVGATKSQTSRQTLVSKSTDRVNETWRLESFHDFECGSDALLFLQDRLEGQPLPNAYGDRSAFQF</sequence>
<dbReference type="PANTHER" id="PTHR24198">
    <property type="entry name" value="ANKYRIN REPEAT AND PROTEIN KINASE DOMAIN-CONTAINING PROTEIN"/>
    <property type="match status" value="1"/>
</dbReference>
<dbReference type="AlphaFoldDB" id="A0A6A6ZCM3"/>
<dbReference type="InterPro" id="IPR013087">
    <property type="entry name" value="Znf_C2H2_type"/>
</dbReference>
<dbReference type="SUPFAM" id="SSF57667">
    <property type="entry name" value="beta-beta-alpha zinc fingers"/>
    <property type="match status" value="1"/>
</dbReference>
<name>A0A6A6ZCM3_9PLEO</name>
<evidence type="ECO:0000313" key="8">
    <source>
        <dbReference type="Proteomes" id="UP000799424"/>
    </source>
</evidence>
<dbReference type="SMART" id="SM00355">
    <property type="entry name" value="ZnF_C2H2"/>
    <property type="match status" value="3"/>
</dbReference>
<feature type="domain" description="C2H2-type" evidence="6">
    <location>
        <begin position="33"/>
        <end position="61"/>
    </location>
</feature>
<feature type="compositionally biased region" description="Basic and acidic residues" evidence="5">
    <location>
        <begin position="81"/>
        <end position="91"/>
    </location>
</feature>
<dbReference type="EMBL" id="MU006248">
    <property type="protein sequence ID" value="KAF2818871.1"/>
    <property type="molecule type" value="Genomic_DNA"/>
</dbReference>
<feature type="repeat" description="ANK" evidence="3">
    <location>
        <begin position="394"/>
        <end position="417"/>
    </location>
</feature>
<dbReference type="InterPro" id="IPR036236">
    <property type="entry name" value="Znf_C2H2_sf"/>
</dbReference>
<feature type="compositionally biased region" description="Basic residues" evidence="5">
    <location>
        <begin position="98"/>
        <end position="108"/>
    </location>
</feature>
<feature type="domain" description="C2H2-type" evidence="6">
    <location>
        <begin position="7"/>
        <end position="34"/>
    </location>
</feature>
<dbReference type="Proteomes" id="UP000799424">
    <property type="component" value="Unassembled WGS sequence"/>
</dbReference>
<evidence type="ECO:0000256" key="1">
    <source>
        <dbReference type="ARBA" id="ARBA00022737"/>
    </source>
</evidence>
<keyword evidence="2 3" id="KW-0040">ANK repeat</keyword>
<dbReference type="Gene3D" id="1.25.40.20">
    <property type="entry name" value="Ankyrin repeat-containing domain"/>
    <property type="match status" value="4"/>
</dbReference>
<gene>
    <name evidence="7" type="ORF">CC86DRAFT_375513</name>
</gene>
<keyword evidence="4" id="KW-0862">Zinc</keyword>
<dbReference type="InterPro" id="IPR036770">
    <property type="entry name" value="Ankyrin_rpt-contain_sf"/>
</dbReference>
<dbReference type="PROSITE" id="PS50297">
    <property type="entry name" value="ANK_REP_REGION"/>
    <property type="match status" value="3"/>
</dbReference>
<evidence type="ECO:0000259" key="6">
    <source>
        <dbReference type="PROSITE" id="PS50157"/>
    </source>
</evidence>
<dbReference type="Gene3D" id="3.30.160.60">
    <property type="entry name" value="Classic Zinc Finger"/>
    <property type="match status" value="1"/>
</dbReference>
<dbReference type="InterPro" id="IPR002110">
    <property type="entry name" value="Ankyrin_rpt"/>
</dbReference>
<organism evidence="7 8">
    <name type="scientific">Ophiobolus disseminans</name>
    <dbReference type="NCBI Taxonomy" id="1469910"/>
    <lineage>
        <taxon>Eukaryota</taxon>
        <taxon>Fungi</taxon>
        <taxon>Dikarya</taxon>
        <taxon>Ascomycota</taxon>
        <taxon>Pezizomycotina</taxon>
        <taxon>Dothideomycetes</taxon>
        <taxon>Pleosporomycetidae</taxon>
        <taxon>Pleosporales</taxon>
        <taxon>Pleosporineae</taxon>
        <taxon>Phaeosphaeriaceae</taxon>
        <taxon>Ophiobolus</taxon>
    </lineage>
</organism>
<reference evidence="7" key="1">
    <citation type="journal article" date="2020" name="Stud. Mycol.">
        <title>101 Dothideomycetes genomes: a test case for predicting lifestyles and emergence of pathogens.</title>
        <authorList>
            <person name="Haridas S."/>
            <person name="Albert R."/>
            <person name="Binder M."/>
            <person name="Bloem J."/>
            <person name="Labutti K."/>
            <person name="Salamov A."/>
            <person name="Andreopoulos B."/>
            <person name="Baker S."/>
            <person name="Barry K."/>
            <person name="Bills G."/>
            <person name="Bluhm B."/>
            <person name="Cannon C."/>
            <person name="Castanera R."/>
            <person name="Culley D."/>
            <person name="Daum C."/>
            <person name="Ezra D."/>
            <person name="Gonzalez J."/>
            <person name="Henrissat B."/>
            <person name="Kuo A."/>
            <person name="Liang C."/>
            <person name="Lipzen A."/>
            <person name="Lutzoni F."/>
            <person name="Magnuson J."/>
            <person name="Mondo S."/>
            <person name="Nolan M."/>
            <person name="Ohm R."/>
            <person name="Pangilinan J."/>
            <person name="Park H.-J."/>
            <person name="Ramirez L."/>
            <person name="Alfaro M."/>
            <person name="Sun H."/>
            <person name="Tritt A."/>
            <person name="Yoshinaga Y."/>
            <person name="Zwiers L.-H."/>
            <person name="Turgeon B."/>
            <person name="Goodwin S."/>
            <person name="Spatafora J."/>
            <person name="Crous P."/>
            <person name="Grigoriev I."/>
        </authorList>
    </citation>
    <scope>NUCLEOTIDE SEQUENCE</scope>
    <source>
        <strain evidence="7">CBS 113818</strain>
    </source>
</reference>
<keyword evidence="4" id="KW-0863">Zinc-finger</keyword>
<keyword evidence="1" id="KW-0677">Repeat</keyword>
<proteinExistence type="predicted"/>
<feature type="repeat" description="ANK" evidence="3">
    <location>
        <begin position="190"/>
        <end position="215"/>
    </location>
</feature>